<dbReference type="InterPro" id="IPR016047">
    <property type="entry name" value="M23ase_b-sheet_dom"/>
</dbReference>
<dbReference type="InterPro" id="IPR050570">
    <property type="entry name" value="Cell_wall_metabolism_enzyme"/>
</dbReference>
<reference evidence="2" key="1">
    <citation type="submission" date="2022-06" db="EMBL/GenBank/DDBJ databases">
        <title>Genome sequence of Phormidium yuhuli AB48 isolated from an industrial photobioreactor environment.</title>
        <authorList>
            <person name="Qiu Y."/>
            <person name="Noonan A.J.C."/>
            <person name="Dofher K."/>
            <person name="Koch M."/>
            <person name="Kieft B."/>
            <person name="Lin X."/>
            <person name="Ziels R.M."/>
            <person name="Hallam S.J."/>
        </authorList>
    </citation>
    <scope>NUCLEOTIDE SEQUENCE</scope>
    <source>
        <strain evidence="2">AB48</strain>
    </source>
</reference>
<dbReference type="Gene3D" id="2.70.70.10">
    <property type="entry name" value="Glucose Permease (Domain IIA)"/>
    <property type="match status" value="1"/>
</dbReference>
<dbReference type="InterPro" id="IPR011055">
    <property type="entry name" value="Dup_hybrid_motif"/>
</dbReference>
<gene>
    <name evidence="2" type="ORF">NEA10_09240</name>
</gene>
<proteinExistence type="predicted"/>
<keyword evidence="3" id="KW-1185">Reference proteome</keyword>
<dbReference type="CDD" id="cd12797">
    <property type="entry name" value="M23_peptidase"/>
    <property type="match status" value="1"/>
</dbReference>
<evidence type="ECO:0000259" key="1">
    <source>
        <dbReference type="Pfam" id="PF01551"/>
    </source>
</evidence>
<feature type="domain" description="M23ase beta-sheet core" evidence="1">
    <location>
        <begin position="160"/>
        <end position="258"/>
    </location>
</feature>
<dbReference type="SUPFAM" id="SSF51261">
    <property type="entry name" value="Duplicated hybrid motif"/>
    <property type="match status" value="1"/>
</dbReference>
<dbReference type="EMBL" id="CP098611">
    <property type="protein sequence ID" value="USR92879.1"/>
    <property type="molecule type" value="Genomic_DNA"/>
</dbReference>
<dbReference type="Proteomes" id="UP001056708">
    <property type="component" value="Chromosome"/>
</dbReference>
<sequence length="267" mass="29093">MMTAPAMALEVRVSPEQPRLGETLSVLVETDGEQAPTLRARGRSYETFAVGQNRYRAFIPTTPLDTPGSFAIEAQSGDQRQRVDVPLGDRNFTIQEIWLSPSVNAITGTDYEFDRMDDLKATVTPERLWTGPFIHPSDGPITTPYGVRRYYNGVWADNYYHRGLDYAAPTGAPVVAAARGRVALVGTVAQGFELHGNTVGIDHGQGVTTIYIHLSQIEVQEGQMVEAGERIGRVGSTGISTGPHLHWGLYVNGECVDPAPWLGLGLK</sequence>
<evidence type="ECO:0000313" key="3">
    <source>
        <dbReference type="Proteomes" id="UP001056708"/>
    </source>
</evidence>
<dbReference type="PANTHER" id="PTHR21666">
    <property type="entry name" value="PEPTIDASE-RELATED"/>
    <property type="match status" value="1"/>
</dbReference>
<organism evidence="2 3">
    <name type="scientific">Phormidium yuhuli AB48</name>
    <dbReference type="NCBI Taxonomy" id="2940671"/>
    <lineage>
        <taxon>Bacteria</taxon>
        <taxon>Bacillati</taxon>
        <taxon>Cyanobacteriota</taxon>
        <taxon>Cyanophyceae</taxon>
        <taxon>Oscillatoriophycideae</taxon>
        <taxon>Oscillatoriales</taxon>
        <taxon>Oscillatoriaceae</taxon>
        <taxon>Phormidium</taxon>
        <taxon>Phormidium yuhuli</taxon>
    </lineage>
</organism>
<dbReference type="PANTHER" id="PTHR21666:SF270">
    <property type="entry name" value="MUREIN HYDROLASE ACTIVATOR ENVC"/>
    <property type="match status" value="1"/>
</dbReference>
<name>A0ABY5AUG6_9CYAN</name>
<dbReference type="RefSeq" id="WP_252665055.1">
    <property type="nucleotide sequence ID" value="NZ_CP098611.1"/>
</dbReference>
<accession>A0ABY5AUG6</accession>
<dbReference type="Pfam" id="PF01551">
    <property type="entry name" value="Peptidase_M23"/>
    <property type="match status" value="1"/>
</dbReference>
<evidence type="ECO:0000313" key="2">
    <source>
        <dbReference type="EMBL" id="USR92879.1"/>
    </source>
</evidence>
<protein>
    <submittedName>
        <fullName evidence="2">M23 family metallopeptidase</fullName>
    </submittedName>
</protein>